<dbReference type="Pfam" id="PF13174">
    <property type="entry name" value="TPR_6"/>
    <property type="match status" value="1"/>
</dbReference>
<proteinExistence type="predicted"/>
<dbReference type="EMBL" id="VBOT01000133">
    <property type="protein sequence ID" value="TMQ48801.1"/>
    <property type="molecule type" value="Genomic_DNA"/>
</dbReference>
<sequence>MPVQARKSSRLEDPGAEFLDRARSVWEVYGKASLIGLGAVAAIGAIAFLAMRARGTAETTAAGKLGEANVLYWEGDYARSLETARQIAQQYVSSPSGWDAHRLAGDDAYMLGDTKTAVSEYRAYLEHQKSGLLADAARRSLAYALEANGQYAEAATSYLGLVGRFDRESSAEFLSAAARCYRAARQPAEAAKVLRRLMDEFGDTSFANRAEIGLGELSNAAR</sequence>
<dbReference type="InterPro" id="IPR019734">
    <property type="entry name" value="TPR_rpt"/>
</dbReference>
<evidence type="ECO:0000313" key="3">
    <source>
        <dbReference type="Proteomes" id="UP000320184"/>
    </source>
</evidence>
<feature type="transmembrane region" description="Helical" evidence="1">
    <location>
        <begin position="28"/>
        <end position="50"/>
    </location>
</feature>
<dbReference type="SUPFAM" id="SSF48452">
    <property type="entry name" value="TPR-like"/>
    <property type="match status" value="1"/>
</dbReference>
<dbReference type="Proteomes" id="UP000320184">
    <property type="component" value="Unassembled WGS sequence"/>
</dbReference>
<evidence type="ECO:0000313" key="2">
    <source>
        <dbReference type="EMBL" id="TMQ48801.1"/>
    </source>
</evidence>
<dbReference type="Pfam" id="PF13432">
    <property type="entry name" value="TPR_16"/>
    <property type="match status" value="1"/>
</dbReference>
<keyword evidence="1" id="KW-1133">Transmembrane helix</keyword>
<dbReference type="Gene3D" id="1.25.40.10">
    <property type="entry name" value="Tetratricopeptide repeat domain"/>
    <property type="match status" value="1"/>
</dbReference>
<dbReference type="AlphaFoldDB" id="A0A538SBQ2"/>
<reference evidence="2 3" key="1">
    <citation type="journal article" date="2019" name="Nat. Microbiol.">
        <title>Mediterranean grassland soil C-N compound turnover is dependent on rainfall and depth, and is mediated by genomically divergent microorganisms.</title>
        <authorList>
            <person name="Diamond S."/>
            <person name="Andeer P.F."/>
            <person name="Li Z."/>
            <person name="Crits-Christoph A."/>
            <person name="Burstein D."/>
            <person name="Anantharaman K."/>
            <person name="Lane K.R."/>
            <person name="Thomas B.C."/>
            <person name="Pan C."/>
            <person name="Northen T.R."/>
            <person name="Banfield J.F."/>
        </authorList>
    </citation>
    <scope>NUCLEOTIDE SEQUENCE [LARGE SCALE GENOMIC DNA]</scope>
    <source>
        <strain evidence="2">WS_3</strain>
    </source>
</reference>
<accession>A0A538SBQ2</accession>
<name>A0A538SBQ2_UNCEI</name>
<comment type="caution">
    <text evidence="2">The sequence shown here is derived from an EMBL/GenBank/DDBJ whole genome shotgun (WGS) entry which is preliminary data.</text>
</comment>
<protein>
    <submittedName>
        <fullName evidence="2">Tetratricopeptide repeat protein</fullName>
    </submittedName>
</protein>
<dbReference type="InterPro" id="IPR011990">
    <property type="entry name" value="TPR-like_helical_dom_sf"/>
</dbReference>
<keyword evidence="1" id="KW-0812">Transmembrane</keyword>
<evidence type="ECO:0000256" key="1">
    <source>
        <dbReference type="SAM" id="Phobius"/>
    </source>
</evidence>
<keyword evidence="1" id="KW-0472">Membrane</keyword>
<organism evidence="2 3">
    <name type="scientific">Eiseniibacteriota bacterium</name>
    <dbReference type="NCBI Taxonomy" id="2212470"/>
    <lineage>
        <taxon>Bacteria</taxon>
        <taxon>Candidatus Eiseniibacteriota</taxon>
    </lineage>
</organism>
<gene>
    <name evidence="2" type="ORF">E6K73_11105</name>
</gene>